<evidence type="ECO:0000313" key="1">
    <source>
        <dbReference type="EMBL" id="VDO34733.1"/>
    </source>
</evidence>
<dbReference type="OrthoDB" id="5874582at2759"/>
<keyword evidence="2" id="KW-1185">Reference proteome</keyword>
<dbReference type="WBParaSite" id="HPLM_0000839401-mRNA-1">
    <property type="protein sequence ID" value="HPLM_0000839401-mRNA-1"/>
    <property type="gene ID" value="HPLM_0000839401"/>
</dbReference>
<dbReference type="AlphaFoldDB" id="A0A0N4WCW7"/>
<proteinExistence type="predicted"/>
<dbReference type="EMBL" id="UZAF01016852">
    <property type="protein sequence ID" value="VDO34733.1"/>
    <property type="molecule type" value="Genomic_DNA"/>
</dbReference>
<sequence length="262" mass="28627">MLAVHRRGQFEHINNVHAAFQGYPGAVRVPPTLCNFDLDDVDRDNLYLDVARTNVPCVMLFCVPVLSGMAQRALVNAQRELDWIPDRLDDFSSYWSGPISSHSTLLAAASAASAAQAVLMDDRRTYEVVAFVPSVAALPLRLHFELHRMASDSGWLRGRSVDVWVTNSAMVARTTIARTSLSFTGQVLSVKLHSEPQTHRAAHHAVELYGSVDGGVSARLCRATSRTPLVVFASENLFGDIPTNAPSLASDILSMIHGSAYR</sequence>
<gene>
    <name evidence="1" type="ORF">HPLM_LOCUS8386</name>
</gene>
<evidence type="ECO:0000313" key="2">
    <source>
        <dbReference type="Proteomes" id="UP000268014"/>
    </source>
</evidence>
<dbReference type="Proteomes" id="UP000268014">
    <property type="component" value="Unassembled WGS sequence"/>
</dbReference>
<evidence type="ECO:0000313" key="3">
    <source>
        <dbReference type="WBParaSite" id="HPLM_0000839401-mRNA-1"/>
    </source>
</evidence>
<reference evidence="3" key="1">
    <citation type="submission" date="2017-02" db="UniProtKB">
        <authorList>
            <consortium name="WormBaseParasite"/>
        </authorList>
    </citation>
    <scope>IDENTIFICATION</scope>
</reference>
<reference evidence="1 2" key="2">
    <citation type="submission" date="2018-11" db="EMBL/GenBank/DDBJ databases">
        <authorList>
            <consortium name="Pathogen Informatics"/>
        </authorList>
    </citation>
    <scope>NUCLEOTIDE SEQUENCE [LARGE SCALE GENOMIC DNA]</scope>
    <source>
        <strain evidence="1 2">MHpl1</strain>
    </source>
</reference>
<organism evidence="3">
    <name type="scientific">Haemonchus placei</name>
    <name type="common">Barber's pole worm</name>
    <dbReference type="NCBI Taxonomy" id="6290"/>
    <lineage>
        <taxon>Eukaryota</taxon>
        <taxon>Metazoa</taxon>
        <taxon>Ecdysozoa</taxon>
        <taxon>Nematoda</taxon>
        <taxon>Chromadorea</taxon>
        <taxon>Rhabditida</taxon>
        <taxon>Rhabditina</taxon>
        <taxon>Rhabditomorpha</taxon>
        <taxon>Strongyloidea</taxon>
        <taxon>Trichostrongylidae</taxon>
        <taxon>Haemonchus</taxon>
    </lineage>
</organism>
<dbReference type="OMA" id="HFELHRM"/>
<name>A0A0N4WCW7_HAEPC</name>
<accession>A0A0N4WCW7</accession>
<protein>
    <submittedName>
        <fullName evidence="3">Beta-galactosidase</fullName>
    </submittedName>
</protein>